<evidence type="ECO:0000256" key="4">
    <source>
        <dbReference type="ARBA" id="ARBA00022946"/>
    </source>
</evidence>
<dbReference type="PANTHER" id="PTHR33415">
    <property type="entry name" value="PROTEIN EMBRYO DEFECTIVE 514"/>
    <property type="match status" value="1"/>
</dbReference>
<comment type="caution">
    <text evidence="6">The sequence shown here is derived from an EMBL/GenBank/DDBJ whole genome shotgun (WGS) entry which is preliminary data.</text>
</comment>
<dbReference type="Proteomes" id="UP001180020">
    <property type="component" value="Unassembled WGS sequence"/>
</dbReference>
<dbReference type="Gene3D" id="3.10.450.40">
    <property type="match status" value="1"/>
</dbReference>
<name>A0AAV9FD79_ACOCL</name>
<gene>
    <name evidence="6" type="ORF">QJS10_CPA02g00388</name>
</gene>
<reference evidence="6" key="2">
    <citation type="submission" date="2023-06" db="EMBL/GenBank/DDBJ databases">
        <authorList>
            <person name="Ma L."/>
            <person name="Liu K.-W."/>
            <person name="Li Z."/>
            <person name="Hsiao Y.-Y."/>
            <person name="Qi Y."/>
            <person name="Fu T."/>
            <person name="Tang G."/>
            <person name="Zhang D."/>
            <person name="Sun W.-H."/>
            <person name="Liu D.-K."/>
            <person name="Li Y."/>
            <person name="Chen G.-Z."/>
            <person name="Liu X.-D."/>
            <person name="Liao X.-Y."/>
            <person name="Jiang Y.-T."/>
            <person name="Yu X."/>
            <person name="Hao Y."/>
            <person name="Huang J."/>
            <person name="Zhao X.-W."/>
            <person name="Ke S."/>
            <person name="Chen Y.-Y."/>
            <person name="Wu W.-L."/>
            <person name="Hsu J.-L."/>
            <person name="Lin Y.-F."/>
            <person name="Huang M.-D."/>
            <person name="Li C.-Y."/>
            <person name="Huang L."/>
            <person name="Wang Z.-W."/>
            <person name="Zhao X."/>
            <person name="Zhong W.-Y."/>
            <person name="Peng D.-H."/>
            <person name="Ahmad S."/>
            <person name="Lan S."/>
            <person name="Zhang J.-S."/>
            <person name="Tsai W.-C."/>
            <person name="Van De Peer Y."/>
            <person name="Liu Z.-J."/>
        </authorList>
    </citation>
    <scope>NUCLEOTIDE SEQUENCE</scope>
    <source>
        <strain evidence="6">CP</strain>
        <tissue evidence="6">Leaves</tissue>
    </source>
</reference>
<organism evidence="6 7">
    <name type="scientific">Acorus calamus</name>
    <name type="common">Sweet flag</name>
    <dbReference type="NCBI Taxonomy" id="4465"/>
    <lineage>
        <taxon>Eukaryota</taxon>
        <taxon>Viridiplantae</taxon>
        <taxon>Streptophyta</taxon>
        <taxon>Embryophyta</taxon>
        <taxon>Tracheophyta</taxon>
        <taxon>Spermatophyta</taxon>
        <taxon>Magnoliopsida</taxon>
        <taxon>Liliopsida</taxon>
        <taxon>Acoraceae</taxon>
        <taxon>Acorus</taxon>
    </lineage>
</organism>
<feature type="compositionally biased region" description="Polar residues" evidence="5">
    <location>
        <begin position="47"/>
        <end position="56"/>
    </location>
</feature>
<dbReference type="FunFam" id="3.10.450.40:FF:000008">
    <property type="entry name" value="Protein DCL, chloroplastic"/>
    <property type="match status" value="1"/>
</dbReference>
<keyword evidence="4" id="KW-0809">Transit peptide</keyword>
<feature type="region of interest" description="Disordered" evidence="5">
    <location>
        <begin position="43"/>
        <end position="84"/>
    </location>
</feature>
<accession>A0AAV9FD79</accession>
<evidence type="ECO:0000313" key="7">
    <source>
        <dbReference type="Proteomes" id="UP001180020"/>
    </source>
</evidence>
<evidence type="ECO:0008006" key="8">
    <source>
        <dbReference type="Google" id="ProtNLM"/>
    </source>
</evidence>
<protein>
    <recommendedName>
        <fullName evidence="8">DCL protein</fullName>
    </recommendedName>
</protein>
<dbReference type="Pfam" id="PF11523">
    <property type="entry name" value="DUF3223"/>
    <property type="match status" value="1"/>
</dbReference>
<keyword evidence="3" id="KW-0934">Plastid</keyword>
<dbReference type="AlphaFoldDB" id="A0AAV9FD79"/>
<keyword evidence="2" id="KW-0150">Chloroplast</keyword>
<dbReference type="GO" id="GO:0009658">
    <property type="term" value="P:chloroplast organization"/>
    <property type="evidence" value="ECO:0007669"/>
    <property type="project" value="TreeGrafter"/>
</dbReference>
<reference evidence="6" key="1">
    <citation type="journal article" date="2023" name="Nat. Commun.">
        <title>Diploid and tetraploid genomes of Acorus and the evolution of monocots.</title>
        <authorList>
            <person name="Ma L."/>
            <person name="Liu K.W."/>
            <person name="Li Z."/>
            <person name="Hsiao Y.Y."/>
            <person name="Qi Y."/>
            <person name="Fu T."/>
            <person name="Tang G.D."/>
            <person name="Zhang D."/>
            <person name="Sun W.H."/>
            <person name="Liu D.K."/>
            <person name="Li Y."/>
            <person name="Chen G.Z."/>
            <person name="Liu X.D."/>
            <person name="Liao X.Y."/>
            <person name="Jiang Y.T."/>
            <person name="Yu X."/>
            <person name="Hao Y."/>
            <person name="Huang J."/>
            <person name="Zhao X.W."/>
            <person name="Ke S."/>
            <person name="Chen Y.Y."/>
            <person name="Wu W.L."/>
            <person name="Hsu J.L."/>
            <person name="Lin Y.F."/>
            <person name="Huang M.D."/>
            <person name="Li C.Y."/>
            <person name="Huang L."/>
            <person name="Wang Z.W."/>
            <person name="Zhao X."/>
            <person name="Zhong W.Y."/>
            <person name="Peng D.H."/>
            <person name="Ahmad S."/>
            <person name="Lan S."/>
            <person name="Zhang J.S."/>
            <person name="Tsai W.C."/>
            <person name="Van de Peer Y."/>
            <person name="Liu Z.J."/>
        </authorList>
    </citation>
    <scope>NUCLEOTIDE SEQUENCE</scope>
    <source>
        <strain evidence="6">CP</strain>
    </source>
</reference>
<dbReference type="GO" id="GO:0009507">
    <property type="term" value="C:chloroplast"/>
    <property type="evidence" value="ECO:0007669"/>
    <property type="project" value="UniProtKB-SubCell"/>
</dbReference>
<evidence type="ECO:0000256" key="3">
    <source>
        <dbReference type="ARBA" id="ARBA00022640"/>
    </source>
</evidence>
<comment type="subcellular location">
    <subcellularLocation>
        <location evidence="1">Plastid</location>
        <location evidence="1">Chloroplast</location>
    </subcellularLocation>
</comment>
<evidence type="ECO:0000256" key="5">
    <source>
        <dbReference type="SAM" id="MobiDB-lite"/>
    </source>
</evidence>
<sequence length="255" mass="29038">MAGLYVLRGVVSLLRLRIQHSIAPYRSSSSLGRHLCTVAITGPPHLQETSTTSSPSEAIPRAPPSLPSPSPRSPLPSQSWSHGPNYRRWKEAEAEILEDVEPIILFVKDILHSERYLDGARLTSEDEKQVVEKLLSHHPHSNDKIGCGLDSIMVDRHPQFKTSRCLFVVRSDGGWIDFSYQKCLRAYIRDKYPLYAERQRDGGGGGRWWERWRGGERCATTPEEREVEEVVVVVLVRVFGDRRRRERMNDGEGVQ</sequence>
<dbReference type="InterPro" id="IPR044673">
    <property type="entry name" value="DCL-like"/>
</dbReference>
<keyword evidence="7" id="KW-1185">Reference proteome</keyword>
<dbReference type="EMBL" id="JAUJYO010000002">
    <property type="protein sequence ID" value="KAK1324043.1"/>
    <property type="molecule type" value="Genomic_DNA"/>
</dbReference>
<dbReference type="GO" id="GO:1901259">
    <property type="term" value="P:chloroplast rRNA processing"/>
    <property type="evidence" value="ECO:0007669"/>
    <property type="project" value="UniProtKB-ARBA"/>
</dbReference>
<proteinExistence type="predicted"/>
<evidence type="ECO:0000256" key="1">
    <source>
        <dbReference type="ARBA" id="ARBA00004229"/>
    </source>
</evidence>
<feature type="compositionally biased region" description="Pro residues" evidence="5">
    <location>
        <begin position="61"/>
        <end position="74"/>
    </location>
</feature>
<evidence type="ECO:0000313" key="6">
    <source>
        <dbReference type="EMBL" id="KAK1324043.1"/>
    </source>
</evidence>
<evidence type="ECO:0000256" key="2">
    <source>
        <dbReference type="ARBA" id="ARBA00022528"/>
    </source>
</evidence>
<dbReference type="PANTHER" id="PTHR33415:SF4">
    <property type="entry name" value="DCL PROTEIN (DUF3223)"/>
    <property type="match status" value="1"/>
</dbReference>